<evidence type="ECO:0000256" key="1">
    <source>
        <dbReference type="SAM" id="MobiDB-lite"/>
    </source>
</evidence>
<gene>
    <name evidence="2" type="ORF">AVDCRST_MAG81-344</name>
</gene>
<name>A0A6J4UR19_9CYAN</name>
<evidence type="ECO:0000313" key="2">
    <source>
        <dbReference type="EMBL" id="CAA9557392.1"/>
    </source>
</evidence>
<feature type="region of interest" description="Disordered" evidence="1">
    <location>
        <begin position="1"/>
        <end position="38"/>
    </location>
</feature>
<feature type="non-terminal residue" evidence="2">
    <location>
        <position position="1"/>
    </location>
</feature>
<organism evidence="2">
    <name type="scientific">uncultured Synechococcales cyanobacterium</name>
    <dbReference type="NCBI Taxonomy" id="1936017"/>
    <lineage>
        <taxon>Bacteria</taxon>
        <taxon>Bacillati</taxon>
        <taxon>Cyanobacteriota</taxon>
        <taxon>Cyanophyceae</taxon>
        <taxon>Synechococcales</taxon>
        <taxon>environmental samples</taxon>
    </lineage>
</organism>
<proteinExistence type="predicted"/>
<sequence>ADEYGDGISESSFADGGNPDFPRSARSLLPGSRGRVSV</sequence>
<feature type="non-terminal residue" evidence="2">
    <location>
        <position position="38"/>
    </location>
</feature>
<dbReference type="EMBL" id="CADCWO010000024">
    <property type="protein sequence ID" value="CAA9557392.1"/>
    <property type="molecule type" value="Genomic_DNA"/>
</dbReference>
<accession>A0A6J4UR19</accession>
<reference evidence="2" key="1">
    <citation type="submission" date="2020-02" db="EMBL/GenBank/DDBJ databases">
        <authorList>
            <person name="Meier V. D."/>
        </authorList>
    </citation>
    <scope>NUCLEOTIDE SEQUENCE</scope>
    <source>
        <strain evidence="2">AVDCRST_MAG81</strain>
    </source>
</reference>
<dbReference type="AlphaFoldDB" id="A0A6J4UR19"/>
<protein>
    <submittedName>
        <fullName evidence="2">Uncharacterized protein</fullName>
    </submittedName>
</protein>